<dbReference type="RefSeq" id="WP_206372338.1">
    <property type="nucleotide sequence ID" value="NZ_CAWPTR010000155.1"/>
</dbReference>
<dbReference type="Pfam" id="PF10734">
    <property type="entry name" value="DUF2523"/>
    <property type="match status" value="1"/>
</dbReference>
<organism evidence="1 2">
    <name type="scientific">Vibrio neptunius</name>
    <dbReference type="NCBI Taxonomy" id="170651"/>
    <lineage>
        <taxon>Bacteria</taxon>
        <taxon>Pseudomonadati</taxon>
        <taxon>Pseudomonadota</taxon>
        <taxon>Gammaproteobacteria</taxon>
        <taxon>Vibrionales</taxon>
        <taxon>Vibrionaceae</taxon>
        <taxon>Vibrio</taxon>
    </lineage>
</organism>
<sequence>MDYIYSVLEFIGGVGSHLLHFIFSIPDMISDVFAYGWYWLIKLYLYTELSTIELAYKIATMLLQDYEIYDVLSGLFNQLSPDLRHLCYSLGIVDGIRMIIDAFATAFVLRFMEK</sequence>
<dbReference type="InterPro" id="IPR019670">
    <property type="entry name" value="DUF2523"/>
</dbReference>
<evidence type="ECO:0000313" key="2">
    <source>
        <dbReference type="Proteomes" id="UP000779070"/>
    </source>
</evidence>
<proteinExistence type="predicted"/>
<name>A0ABS3A8V6_9VIBR</name>
<evidence type="ECO:0000313" key="1">
    <source>
        <dbReference type="EMBL" id="MBN3580684.1"/>
    </source>
</evidence>
<accession>A0ABS3A8V6</accession>
<reference evidence="1 2" key="1">
    <citation type="submission" date="2021-02" db="EMBL/GenBank/DDBJ databases">
        <title>Draft Genome Sequences of 5 Vibrio neptunius Strains Isolated From of Bivalve Hatcheries.</title>
        <authorList>
            <person name="Galvis F."/>
            <person name="Barja J.L."/>
            <person name="Lemos M.L."/>
            <person name="Balado M."/>
        </authorList>
    </citation>
    <scope>NUCLEOTIDE SEQUENCE [LARGE SCALE GENOMIC DNA]</scope>
    <source>
        <strain evidence="1 2">PP-145.98</strain>
    </source>
</reference>
<keyword evidence="2" id="KW-1185">Reference proteome</keyword>
<gene>
    <name evidence="1" type="ORF">JYA62_24055</name>
</gene>
<dbReference type="Proteomes" id="UP000779070">
    <property type="component" value="Unassembled WGS sequence"/>
</dbReference>
<protein>
    <submittedName>
        <fullName evidence="1">DUF2523 domain-containing protein</fullName>
    </submittedName>
</protein>
<comment type="caution">
    <text evidence="1">The sequence shown here is derived from an EMBL/GenBank/DDBJ whole genome shotgun (WGS) entry which is preliminary data.</text>
</comment>
<dbReference type="EMBL" id="JAFHLB010000074">
    <property type="protein sequence ID" value="MBN3580684.1"/>
    <property type="molecule type" value="Genomic_DNA"/>
</dbReference>